<dbReference type="AlphaFoldDB" id="A0A1C5I8T8"/>
<keyword evidence="5 14" id="KW-0812">Transmembrane</keyword>
<evidence type="ECO:0000256" key="13">
    <source>
        <dbReference type="SAM" id="MobiDB-lite"/>
    </source>
</evidence>
<sequence>MGRKGPEPVHTGHHNSMIDTGREGWGVEGGGEEGGVGVGGGAGKGEGEGYEFGRWREKERDASRVEAFSDAVIAIVLTLMAVELLQLSPQRPEGQELPETLFHEWPAYLAYVITFVIVGQVWLTHHNMWRYVVKVDQLLLVLNLLLLLFVAAIPFAAILLADNLRGTVADQRLTATIYVGTVLGEALFFNLSWWWARRRRLLDPGLDPRLARAVARRFLLGPLLYVVAFGISFVDPVLSLVAYFLLTGLYLIRGPGDLPSSRPARA</sequence>
<feature type="transmembrane region" description="Helical" evidence="14">
    <location>
        <begin position="173"/>
        <end position="196"/>
    </location>
</feature>
<feature type="transmembrane region" description="Helical" evidence="14">
    <location>
        <begin position="67"/>
        <end position="85"/>
    </location>
</feature>
<evidence type="ECO:0000256" key="11">
    <source>
        <dbReference type="ARBA" id="ARBA00023303"/>
    </source>
</evidence>
<name>A0A1C5I8T8_9ACTN</name>
<feature type="transmembrane region" description="Helical" evidence="14">
    <location>
        <begin position="105"/>
        <end position="125"/>
    </location>
</feature>
<dbReference type="PANTHER" id="PTHR31462:SF5">
    <property type="entry name" value="ENDOSOMAL_LYSOSOMAL PROTON CHANNEL TMEM175"/>
    <property type="match status" value="1"/>
</dbReference>
<keyword evidence="9" id="KW-0406">Ion transport</keyword>
<comment type="catalytic activity">
    <reaction evidence="12">
        <text>K(+)(in) = K(+)(out)</text>
        <dbReference type="Rhea" id="RHEA:29463"/>
        <dbReference type="ChEBI" id="CHEBI:29103"/>
    </reaction>
</comment>
<organism evidence="15 16">
    <name type="scientific">Micromonospora rifamycinica</name>
    <dbReference type="NCBI Taxonomy" id="291594"/>
    <lineage>
        <taxon>Bacteria</taxon>
        <taxon>Bacillati</taxon>
        <taxon>Actinomycetota</taxon>
        <taxon>Actinomycetes</taxon>
        <taxon>Micromonosporales</taxon>
        <taxon>Micromonosporaceae</taxon>
        <taxon>Micromonospora</taxon>
    </lineage>
</organism>
<keyword evidence="11" id="KW-0407">Ion channel</keyword>
<evidence type="ECO:0000313" key="15">
    <source>
        <dbReference type="EMBL" id="SCG54575.1"/>
    </source>
</evidence>
<feature type="compositionally biased region" description="Gly residues" evidence="13">
    <location>
        <begin position="23"/>
        <end position="44"/>
    </location>
</feature>
<evidence type="ECO:0000256" key="8">
    <source>
        <dbReference type="ARBA" id="ARBA00022989"/>
    </source>
</evidence>
<keyword evidence="4" id="KW-0633">Potassium transport</keyword>
<reference evidence="16" key="1">
    <citation type="submission" date="2016-06" db="EMBL/GenBank/DDBJ databases">
        <authorList>
            <person name="Varghese N."/>
            <person name="Submissions Spin"/>
        </authorList>
    </citation>
    <scope>NUCLEOTIDE SEQUENCE [LARGE SCALE GENOMIC DNA]</scope>
    <source>
        <strain evidence="16">DSM 44983</strain>
    </source>
</reference>
<dbReference type="Pfam" id="PF06736">
    <property type="entry name" value="TMEM175"/>
    <property type="match status" value="1"/>
</dbReference>
<dbReference type="PANTHER" id="PTHR31462">
    <property type="entry name" value="ENDOSOMAL/LYSOSOMAL POTASSIUM CHANNEL TMEM175"/>
    <property type="match status" value="1"/>
</dbReference>
<gene>
    <name evidence="15" type="ORF">GA0070623_2257</name>
</gene>
<feature type="transmembrane region" description="Helical" evidence="14">
    <location>
        <begin position="137"/>
        <end position="161"/>
    </location>
</feature>
<keyword evidence="16" id="KW-1185">Reference proteome</keyword>
<keyword evidence="10 14" id="KW-0472">Membrane</keyword>
<accession>A0A1C5I8T8</accession>
<evidence type="ECO:0000313" key="16">
    <source>
        <dbReference type="Proteomes" id="UP000198226"/>
    </source>
</evidence>
<proteinExistence type="inferred from homology"/>
<dbReference type="GO" id="GO:0016020">
    <property type="term" value="C:membrane"/>
    <property type="evidence" value="ECO:0007669"/>
    <property type="project" value="UniProtKB-SubCell"/>
</dbReference>
<dbReference type="GO" id="GO:0015252">
    <property type="term" value="F:proton channel activity"/>
    <property type="evidence" value="ECO:0007669"/>
    <property type="project" value="InterPro"/>
</dbReference>
<dbReference type="EMBL" id="LT607752">
    <property type="protein sequence ID" value="SCG54575.1"/>
    <property type="molecule type" value="Genomic_DNA"/>
</dbReference>
<feature type="transmembrane region" description="Helical" evidence="14">
    <location>
        <begin position="217"/>
        <end position="234"/>
    </location>
</feature>
<evidence type="ECO:0000256" key="10">
    <source>
        <dbReference type="ARBA" id="ARBA00023136"/>
    </source>
</evidence>
<evidence type="ECO:0000256" key="6">
    <source>
        <dbReference type="ARBA" id="ARBA00022826"/>
    </source>
</evidence>
<dbReference type="Proteomes" id="UP000198226">
    <property type="component" value="Chromosome I"/>
</dbReference>
<evidence type="ECO:0000256" key="12">
    <source>
        <dbReference type="ARBA" id="ARBA00034430"/>
    </source>
</evidence>
<keyword evidence="3" id="KW-0813">Transport</keyword>
<evidence type="ECO:0000256" key="2">
    <source>
        <dbReference type="ARBA" id="ARBA00006920"/>
    </source>
</evidence>
<keyword evidence="8 14" id="KW-1133">Transmembrane helix</keyword>
<comment type="similarity">
    <text evidence="2">Belongs to the TMEM175 family.</text>
</comment>
<evidence type="ECO:0000256" key="14">
    <source>
        <dbReference type="SAM" id="Phobius"/>
    </source>
</evidence>
<evidence type="ECO:0000256" key="7">
    <source>
        <dbReference type="ARBA" id="ARBA00022958"/>
    </source>
</evidence>
<evidence type="ECO:0000256" key="9">
    <source>
        <dbReference type="ARBA" id="ARBA00023065"/>
    </source>
</evidence>
<evidence type="ECO:0000256" key="4">
    <source>
        <dbReference type="ARBA" id="ARBA00022538"/>
    </source>
</evidence>
<keyword evidence="6" id="KW-0631">Potassium channel</keyword>
<dbReference type="GO" id="GO:0005267">
    <property type="term" value="F:potassium channel activity"/>
    <property type="evidence" value="ECO:0007669"/>
    <property type="project" value="UniProtKB-KW"/>
</dbReference>
<protein>
    <submittedName>
        <fullName evidence="15">Uncharacterized membrane protein</fullName>
    </submittedName>
</protein>
<evidence type="ECO:0000256" key="3">
    <source>
        <dbReference type="ARBA" id="ARBA00022448"/>
    </source>
</evidence>
<comment type="subcellular location">
    <subcellularLocation>
        <location evidence="1">Membrane</location>
        <topology evidence="1">Multi-pass membrane protein</topology>
    </subcellularLocation>
</comment>
<evidence type="ECO:0000256" key="5">
    <source>
        <dbReference type="ARBA" id="ARBA00022692"/>
    </source>
</evidence>
<dbReference type="InterPro" id="IPR010617">
    <property type="entry name" value="TMEM175-like"/>
</dbReference>
<keyword evidence="7" id="KW-0630">Potassium</keyword>
<evidence type="ECO:0000256" key="1">
    <source>
        <dbReference type="ARBA" id="ARBA00004141"/>
    </source>
</evidence>
<feature type="region of interest" description="Disordered" evidence="13">
    <location>
        <begin position="1"/>
        <end position="51"/>
    </location>
</feature>